<dbReference type="InterPro" id="IPR036565">
    <property type="entry name" value="Mur-like_cat_sf"/>
</dbReference>
<dbReference type="PANTHER" id="PTHR43445">
    <property type="entry name" value="UDP-N-ACETYLMURAMATE--L-ALANINE LIGASE-RELATED"/>
    <property type="match status" value="1"/>
</dbReference>
<dbReference type="Gene3D" id="3.90.190.20">
    <property type="entry name" value="Mur ligase, C-terminal domain"/>
    <property type="match status" value="1"/>
</dbReference>
<dbReference type="SUPFAM" id="SSF53244">
    <property type="entry name" value="MurD-like peptide ligases, peptide-binding domain"/>
    <property type="match status" value="1"/>
</dbReference>
<dbReference type="Gene3D" id="3.40.50.720">
    <property type="entry name" value="NAD(P)-binding Rossmann-like Domain"/>
    <property type="match status" value="1"/>
</dbReference>
<evidence type="ECO:0000313" key="4">
    <source>
        <dbReference type="Proteomes" id="UP001056381"/>
    </source>
</evidence>
<name>A0A9Q8U117_9GAMM</name>
<evidence type="ECO:0000259" key="1">
    <source>
        <dbReference type="Pfam" id="PF01225"/>
    </source>
</evidence>
<dbReference type="Pfam" id="PF08245">
    <property type="entry name" value="Mur_ligase_M"/>
    <property type="match status" value="1"/>
</dbReference>
<keyword evidence="3" id="KW-0436">Ligase</keyword>
<gene>
    <name evidence="3" type="ORF">M9B40_00520</name>
</gene>
<evidence type="ECO:0000259" key="2">
    <source>
        <dbReference type="Pfam" id="PF08245"/>
    </source>
</evidence>
<protein>
    <submittedName>
        <fullName evidence="3">Mur ligase family protein</fullName>
    </submittedName>
</protein>
<dbReference type="PANTHER" id="PTHR43445:SF5">
    <property type="entry name" value="UDP-N-ACETYLMURAMATE--L-ALANYL-GAMMA-D-GLUTAMYL-MESO-2,6-DIAMINOHEPTANDIOATE LIGASE"/>
    <property type="match status" value="1"/>
</dbReference>
<organism evidence="3 4">
    <name type="scientific">SAR86 cluster bacterium</name>
    <dbReference type="NCBI Taxonomy" id="2030880"/>
    <lineage>
        <taxon>Bacteria</taxon>
        <taxon>Pseudomonadati</taxon>
        <taxon>Pseudomonadota</taxon>
        <taxon>Gammaproteobacteria</taxon>
        <taxon>SAR86 cluster</taxon>
    </lineage>
</organism>
<feature type="domain" description="Mur ligase N-terminal catalytic" evidence="1">
    <location>
        <begin position="3"/>
        <end position="97"/>
    </location>
</feature>
<dbReference type="SUPFAM" id="SSF53623">
    <property type="entry name" value="MurD-like peptide ligases, catalytic domain"/>
    <property type="match status" value="1"/>
</dbReference>
<dbReference type="AlphaFoldDB" id="A0A9Q8U117"/>
<dbReference type="GO" id="GO:0016881">
    <property type="term" value="F:acid-amino acid ligase activity"/>
    <property type="evidence" value="ECO:0007669"/>
    <property type="project" value="InterPro"/>
</dbReference>
<dbReference type="Gene3D" id="3.40.1190.10">
    <property type="entry name" value="Mur-like, catalytic domain"/>
    <property type="match status" value="1"/>
</dbReference>
<proteinExistence type="predicted"/>
<dbReference type="EMBL" id="CP097966">
    <property type="protein sequence ID" value="URQ63283.1"/>
    <property type="molecule type" value="Genomic_DNA"/>
</dbReference>
<dbReference type="InterPro" id="IPR000713">
    <property type="entry name" value="Mur_ligase_N"/>
</dbReference>
<sequence length="415" mass="47481">MKIFFLGISGTFMGNLAQIAQKKGFEVFGVDQKFYPPMSDELLNAGIKFQEGYEEKNFIDADLYVIGNSISRGNPLLEVIIDKNKTIISAPDWLYQYVLKEKKVISVSGTHGKTTVTSMIAHAFKKDGKNNFGHLIAGVPEEIHSWSLGDDDYFVIESDEYDTAYFDKEPKFFHYRPNILIINNIEFDHADIYSSVDEIESKFIRLLEQMEEGSKAYVNIGAVRKLFKDKVQELETNCEIEFFNAQGETISETNANLASKVLVNFFDKDITKKLLESFKGVKRRFQLLFESEKIILINDFAHHPTAIQGTIELARKEFVDAKIIPIIEFGSNTMRNGQHDISLKTILKNIKSYTINSSEKQQQLFKPFSSVFSENKFDEIINSNEKKIVVLMCGNRDFNGLQIQFLNKLKSLKSK</sequence>
<feature type="domain" description="Mur ligase central" evidence="2">
    <location>
        <begin position="107"/>
        <end position="252"/>
    </location>
</feature>
<dbReference type="Pfam" id="PF01225">
    <property type="entry name" value="Mur_ligase"/>
    <property type="match status" value="1"/>
</dbReference>
<evidence type="ECO:0000313" key="3">
    <source>
        <dbReference type="EMBL" id="URQ63283.1"/>
    </source>
</evidence>
<dbReference type="InterPro" id="IPR050061">
    <property type="entry name" value="MurCDEF_pg_biosynth"/>
</dbReference>
<dbReference type="InterPro" id="IPR036615">
    <property type="entry name" value="Mur_ligase_C_dom_sf"/>
</dbReference>
<dbReference type="GO" id="GO:0005524">
    <property type="term" value="F:ATP binding"/>
    <property type="evidence" value="ECO:0007669"/>
    <property type="project" value="InterPro"/>
</dbReference>
<accession>A0A9Q8U117</accession>
<keyword evidence="4" id="KW-1185">Reference proteome</keyword>
<dbReference type="SUPFAM" id="SSF51984">
    <property type="entry name" value="MurCD N-terminal domain"/>
    <property type="match status" value="1"/>
</dbReference>
<dbReference type="Proteomes" id="UP001056381">
    <property type="component" value="Chromosome"/>
</dbReference>
<dbReference type="InterPro" id="IPR013221">
    <property type="entry name" value="Mur_ligase_cen"/>
</dbReference>
<reference evidence="3" key="1">
    <citation type="submission" date="2022-05" db="EMBL/GenBank/DDBJ databases">
        <title>Single-amplified genomics reveal most streamlined microbe among free-living bacteria.</title>
        <authorList>
            <person name="Roda-Garcia J."/>
            <person name="Haro-Moreno J.M."/>
            <person name="Rodriguez-Valera F."/>
            <person name="Almagro-Moreno S."/>
            <person name="Lopez-Perez M."/>
        </authorList>
    </citation>
    <scope>NUCLEOTIDE SEQUENCE</scope>
    <source>
        <strain evidence="3">TMED112-D2-2</strain>
    </source>
</reference>